<name>A0A1A6C491_9GAMM</name>
<dbReference type="OrthoDB" id="9775440at2"/>
<keyword evidence="7 11" id="KW-0067">ATP-binding</keyword>
<keyword evidence="14" id="KW-1185">Reference proteome</keyword>
<dbReference type="Pfam" id="PF02092">
    <property type="entry name" value="tRNA_synt_2f"/>
    <property type="match status" value="1"/>
</dbReference>
<dbReference type="GO" id="GO:0005524">
    <property type="term" value="F:ATP binding"/>
    <property type="evidence" value="ECO:0007669"/>
    <property type="project" value="UniProtKB-UniRule"/>
</dbReference>
<evidence type="ECO:0000256" key="1">
    <source>
        <dbReference type="ARBA" id="ARBA00004496"/>
    </source>
</evidence>
<dbReference type="GO" id="GO:0006420">
    <property type="term" value="P:arginyl-tRNA aminoacylation"/>
    <property type="evidence" value="ECO:0007669"/>
    <property type="project" value="InterPro"/>
</dbReference>
<dbReference type="AlphaFoldDB" id="A0A1A6C491"/>
<evidence type="ECO:0000256" key="3">
    <source>
        <dbReference type="ARBA" id="ARBA00011209"/>
    </source>
</evidence>
<dbReference type="SUPFAM" id="SSF109604">
    <property type="entry name" value="HD-domain/PDEase-like"/>
    <property type="match status" value="1"/>
</dbReference>
<evidence type="ECO:0000256" key="9">
    <source>
        <dbReference type="ARBA" id="ARBA00023146"/>
    </source>
</evidence>
<evidence type="ECO:0000256" key="6">
    <source>
        <dbReference type="ARBA" id="ARBA00022741"/>
    </source>
</evidence>
<dbReference type="GO" id="GO:0004814">
    <property type="term" value="F:arginine-tRNA ligase activity"/>
    <property type="evidence" value="ECO:0007669"/>
    <property type="project" value="InterPro"/>
</dbReference>
<evidence type="ECO:0000256" key="2">
    <source>
        <dbReference type="ARBA" id="ARBA00008226"/>
    </source>
</evidence>
<dbReference type="Pfam" id="PF05746">
    <property type="entry name" value="DALR_1"/>
    <property type="match status" value="1"/>
</dbReference>
<comment type="subunit">
    <text evidence="3 11">Tetramer of two alpha and two beta subunits.</text>
</comment>
<protein>
    <recommendedName>
        <fullName evidence="11">Glycine--tRNA ligase beta subunit</fullName>
        <ecNumber evidence="11">6.1.1.14</ecNumber>
    </recommendedName>
    <alternativeName>
        <fullName evidence="11">Glycyl-tRNA synthetase beta subunit</fullName>
        <shortName evidence="11">GlyRS</shortName>
    </alternativeName>
</protein>
<comment type="catalytic activity">
    <reaction evidence="10 11">
        <text>tRNA(Gly) + glycine + ATP = glycyl-tRNA(Gly) + AMP + diphosphate</text>
        <dbReference type="Rhea" id="RHEA:16013"/>
        <dbReference type="Rhea" id="RHEA-COMP:9664"/>
        <dbReference type="Rhea" id="RHEA-COMP:9683"/>
        <dbReference type="ChEBI" id="CHEBI:30616"/>
        <dbReference type="ChEBI" id="CHEBI:33019"/>
        <dbReference type="ChEBI" id="CHEBI:57305"/>
        <dbReference type="ChEBI" id="CHEBI:78442"/>
        <dbReference type="ChEBI" id="CHEBI:78522"/>
        <dbReference type="ChEBI" id="CHEBI:456215"/>
        <dbReference type="EC" id="6.1.1.14"/>
    </reaction>
</comment>
<keyword evidence="9 11" id="KW-0030">Aminoacyl-tRNA synthetase</keyword>
<evidence type="ECO:0000256" key="8">
    <source>
        <dbReference type="ARBA" id="ARBA00022917"/>
    </source>
</evidence>
<evidence type="ECO:0000256" key="4">
    <source>
        <dbReference type="ARBA" id="ARBA00022490"/>
    </source>
</evidence>
<dbReference type="InterPro" id="IPR008909">
    <property type="entry name" value="DALR_anticod-bd"/>
</dbReference>
<keyword evidence="8 11" id="KW-0648">Protein biosynthesis</keyword>
<dbReference type="PANTHER" id="PTHR30075">
    <property type="entry name" value="GLYCYL-TRNA SYNTHETASE"/>
    <property type="match status" value="1"/>
</dbReference>
<dbReference type="Proteomes" id="UP000029273">
    <property type="component" value="Unassembled WGS sequence"/>
</dbReference>
<gene>
    <name evidence="11" type="primary">glyS</name>
    <name evidence="13" type="ORF">Thpro_021709</name>
</gene>
<evidence type="ECO:0000256" key="10">
    <source>
        <dbReference type="ARBA" id="ARBA00047937"/>
    </source>
</evidence>
<keyword evidence="4 11" id="KW-0963">Cytoplasm</keyword>
<dbReference type="PROSITE" id="PS50861">
    <property type="entry name" value="AA_TRNA_LIGASE_II_GLYAB"/>
    <property type="match status" value="1"/>
</dbReference>
<accession>A0A1A6C491</accession>
<evidence type="ECO:0000256" key="7">
    <source>
        <dbReference type="ARBA" id="ARBA00022840"/>
    </source>
</evidence>
<evidence type="ECO:0000256" key="11">
    <source>
        <dbReference type="HAMAP-Rule" id="MF_00255"/>
    </source>
</evidence>
<dbReference type="InterPro" id="IPR015944">
    <property type="entry name" value="Gly-tRNA-synth_bsu"/>
</dbReference>
<organism evidence="13 14">
    <name type="scientific">Acidihalobacter prosperus</name>
    <dbReference type="NCBI Taxonomy" id="160660"/>
    <lineage>
        <taxon>Bacteria</taxon>
        <taxon>Pseudomonadati</taxon>
        <taxon>Pseudomonadota</taxon>
        <taxon>Gammaproteobacteria</taxon>
        <taxon>Chromatiales</taxon>
        <taxon>Ectothiorhodospiraceae</taxon>
        <taxon>Acidihalobacter</taxon>
    </lineage>
</organism>
<dbReference type="PRINTS" id="PR01045">
    <property type="entry name" value="TRNASYNTHGB"/>
</dbReference>
<dbReference type="RefSeq" id="WP_038088117.1">
    <property type="nucleotide sequence ID" value="NZ_JQSG02000003.1"/>
</dbReference>
<dbReference type="GO" id="GO:0005829">
    <property type="term" value="C:cytosol"/>
    <property type="evidence" value="ECO:0007669"/>
    <property type="project" value="TreeGrafter"/>
</dbReference>
<comment type="similarity">
    <text evidence="2 11">Belongs to the class-II aminoacyl-tRNA synthetase family.</text>
</comment>
<keyword evidence="6 11" id="KW-0547">Nucleotide-binding</keyword>
<proteinExistence type="inferred from homology"/>
<dbReference type="HAMAP" id="MF_00255">
    <property type="entry name" value="Gly_tRNA_synth_beta"/>
    <property type="match status" value="1"/>
</dbReference>
<dbReference type="InterPro" id="IPR006194">
    <property type="entry name" value="Gly-tRNA-synth_heterodimer"/>
</dbReference>
<dbReference type="GO" id="GO:0004820">
    <property type="term" value="F:glycine-tRNA ligase activity"/>
    <property type="evidence" value="ECO:0007669"/>
    <property type="project" value="UniProtKB-UniRule"/>
</dbReference>
<comment type="subcellular location">
    <subcellularLocation>
        <location evidence="1 11">Cytoplasm</location>
    </subcellularLocation>
</comment>
<dbReference type="STRING" id="160660.BJI67_01220"/>
<evidence type="ECO:0000259" key="12">
    <source>
        <dbReference type="Pfam" id="PF05746"/>
    </source>
</evidence>
<feature type="domain" description="DALR anticodon binding" evidence="12">
    <location>
        <begin position="583"/>
        <end position="679"/>
    </location>
</feature>
<dbReference type="PANTHER" id="PTHR30075:SF2">
    <property type="entry name" value="GLYCINE--TRNA LIGASE, CHLOROPLASTIC_MITOCHONDRIAL 2"/>
    <property type="match status" value="1"/>
</dbReference>
<evidence type="ECO:0000256" key="5">
    <source>
        <dbReference type="ARBA" id="ARBA00022598"/>
    </source>
</evidence>
<reference evidence="13 14" key="1">
    <citation type="journal article" date="2014" name="Genome Announc.">
        <title>Draft Genome Sequence of the Iron-Oxidizing, Acidophilic, and Halotolerant 'Thiobacillus prosperus' Type Strain DSM 5130.</title>
        <authorList>
            <person name="Ossandon F.J."/>
            <person name="Cardenas J.P."/>
            <person name="Corbett M."/>
            <person name="Quatrini R."/>
            <person name="Holmes D.S."/>
            <person name="Watkin E."/>
        </authorList>
    </citation>
    <scope>NUCLEOTIDE SEQUENCE [LARGE SCALE GENOMIC DNA]</scope>
    <source>
        <strain evidence="13 14">DSM 5130</strain>
    </source>
</reference>
<dbReference type="EC" id="6.1.1.14" evidence="11"/>
<evidence type="ECO:0000313" key="14">
    <source>
        <dbReference type="Proteomes" id="UP000029273"/>
    </source>
</evidence>
<evidence type="ECO:0000313" key="13">
    <source>
        <dbReference type="EMBL" id="OBS09381.1"/>
    </source>
</evidence>
<dbReference type="EMBL" id="JQSG02000003">
    <property type="protein sequence ID" value="OBS09381.1"/>
    <property type="molecule type" value="Genomic_DNA"/>
</dbReference>
<comment type="caution">
    <text evidence="13">The sequence shown here is derived from an EMBL/GenBank/DDBJ whole genome shotgun (WGS) entry which is preliminary data.</text>
</comment>
<dbReference type="GO" id="GO:0006426">
    <property type="term" value="P:glycyl-tRNA aminoacylation"/>
    <property type="evidence" value="ECO:0007669"/>
    <property type="project" value="UniProtKB-UniRule"/>
</dbReference>
<keyword evidence="5 11" id="KW-0436">Ligase</keyword>
<sequence>MTETHADLLIEIGTEELPPGSLRRLAESLAEEMGARLEAAGVGGGARHVYATPRRLAVLIERVPLMQPDRRIERRGPALAAAFDADGRPTKAAEGFARSVGLAVDALERQETDKGAWLCAYLHEAGRATAALIPEMLETALGKLPIAKRMRWGAGEAEFVRPVHWVVLLLGEMLVEAEILGVKSGRVTRGHRAHRPEPLHVADPAAYAPLLESEGHVLPDFTCRRTAIRAQVEALAADLGGRAMLDEDLLDEVTALVEWPVAVAGSFEARFLDVPHEALITTMIDNQRYFPVIGADGRLMAHFITVANLESRDEDQVRIGNERVIRPRLHDAEFFWQQDRRQPLAARREALKGMVFQKQLGTLYDKSERLAVLAGAIASRLGADPAQGRRAGELAKCDLVTGMVFEFTELQGVMGRHYAQHDGEPAAVAQALADQYRPAHAGDDLPEGSIGQALALAEKLDTLVGIFAIGQRPSGTKDPFALRRSALGVVRILMERDLALDLRELLVLAAEGLAGQVDAAGAVEAVFDYVMERLTAYYAERDIPGDVVEAVLACRPTRLTDLDRRVQAVQAFRALPEAESLAAANKRIRNLLRQAGDDAGAAVAQAQLTEAAERALFEALTAAEAETAPLFERGDYGQALARLAGLRMPVDAFFDAVMVMAEDAGVRRNRIALLARLSELFLRVADISRLQSAG</sequence>
<dbReference type="NCBIfam" id="TIGR00211">
    <property type="entry name" value="glyS"/>
    <property type="match status" value="1"/>
</dbReference>